<reference evidence="1 2" key="1">
    <citation type="submission" date="2019-08" db="EMBL/GenBank/DDBJ databases">
        <title>Whole genome of Aphis craccivora.</title>
        <authorList>
            <person name="Voronova N.V."/>
            <person name="Shulinski R.S."/>
            <person name="Bandarenka Y.V."/>
            <person name="Zhorov D.G."/>
            <person name="Warner D."/>
        </authorList>
    </citation>
    <scope>NUCLEOTIDE SEQUENCE [LARGE SCALE GENOMIC DNA]</scope>
    <source>
        <strain evidence="1">180601</strain>
        <tissue evidence="1">Whole Body</tissue>
    </source>
</reference>
<evidence type="ECO:0000313" key="2">
    <source>
        <dbReference type="Proteomes" id="UP000478052"/>
    </source>
</evidence>
<organism evidence="1 2">
    <name type="scientific">Aphis craccivora</name>
    <name type="common">Cowpea aphid</name>
    <dbReference type="NCBI Taxonomy" id="307492"/>
    <lineage>
        <taxon>Eukaryota</taxon>
        <taxon>Metazoa</taxon>
        <taxon>Ecdysozoa</taxon>
        <taxon>Arthropoda</taxon>
        <taxon>Hexapoda</taxon>
        <taxon>Insecta</taxon>
        <taxon>Pterygota</taxon>
        <taxon>Neoptera</taxon>
        <taxon>Paraneoptera</taxon>
        <taxon>Hemiptera</taxon>
        <taxon>Sternorrhyncha</taxon>
        <taxon>Aphidomorpha</taxon>
        <taxon>Aphidoidea</taxon>
        <taxon>Aphididae</taxon>
        <taxon>Aphidini</taxon>
        <taxon>Aphis</taxon>
        <taxon>Aphis</taxon>
    </lineage>
</organism>
<keyword evidence="2" id="KW-1185">Reference proteome</keyword>
<evidence type="ECO:0000313" key="1">
    <source>
        <dbReference type="EMBL" id="KAF0759606.1"/>
    </source>
</evidence>
<dbReference type="EMBL" id="VUJU01002940">
    <property type="protein sequence ID" value="KAF0759606.1"/>
    <property type="molecule type" value="Genomic_DNA"/>
</dbReference>
<dbReference type="AlphaFoldDB" id="A0A6G0YPY2"/>
<sequence>MAVLVGGRDNVVVSISAAESLKMFSLSVVWGSWIVVKNAVALAVRPLWSDDTGHGNHKSAVATAAGKPIGRRALARDRPPPCLFDAVYGTHSYVKVK</sequence>
<accession>A0A6G0YPY2</accession>
<name>A0A6G0YPY2_APHCR</name>
<gene>
    <name evidence="1" type="ORF">FWK35_00028641</name>
</gene>
<proteinExistence type="predicted"/>
<dbReference type="GO" id="GO:0016787">
    <property type="term" value="F:hydrolase activity"/>
    <property type="evidence" value="ECO:0007669"/>
    <property type="project" value="UniProtKB-KW"/>
</dbReference>
<dbReference type="Proteomes" id="UP000478052">
    <property type="component" value="Unassembled WGS sequence"/>
</dbReference>
<protein>
    <submittedName>
        <fullName evidence="1">Epoxide hydrolase 4-like isoform X1</fullName>
    </submittedName>
</protein>
<feature type="non-terminal residue" evidence="1">
    <location>
        <position position="97"/>
    </location>
</feature>
<dbReference type="OrthoDB" id="408373at2759"/>
<comment type="caution">
    <text evidence="1">The sequence shown here is derived from an EMBL/GenBank/DDBJ whole genome shotgun (WGS) entry which is preliminary data.</text>
</comment>
<keyword evidence="1" id="KW-0378">Hydrolase</keyword>